<protein>
    <submittedName>
        <fullName evidence="1">Uncharacterized protein</fullName>
    </submittedName>
</protein>
<reference evidence="1" key="1">
    <citation type="journal article" date="2014" name="Int. J. Syst. Evol. Microbiol.">
        <title>Complete genome sequence of Corynebacterium casei LMG S-19264T (=DSM 44701T), isolated from a smear-ripened cheese.</title>
        <authorList>
            <consortium name="US DOE Joint Genome Institute (JGI-PGF)"/>
            <person name="Walter F."/>
            <person name="Albersmeier A."/>
            <person name="Kalinowski J."/>
            <person name="Ruckert C."/>
        </authorList>
    </citation>
    <scope>NUCLEOTIDE SEQUENCE</scope>
    <source>
        <strain evidence="1">JCM 18487</strain>
    </source>
</reference>
<gene>
    <name evidence="1" type="ORF">GCM10010885_07090</name>
</gene>
<name>A0A917NH98_9BACL</name>
<organism evidence="1 2">
    <name type="scientific">Alicyclobacillus cellulosilyticus</name>
    <dbReference type="NCBI Taxonomy" id="1003997"/>
    <lineage>
        <taxon>Bacteria</taxon>
        <taxon>Bacillati</taxon>
        <taxon>Bacillota</taxon>
        <taxon>Bacilli</taxon>
        <taxon>Bacillales</taxon>
        <taxon>Alicyclobacillaceae</taxon>
        <taxon>Alicyclobacillus</taxon>
    </lineage>
</organism>
<keyword evidence="2" id="KW-1185">Reference proteome</keyword>
<dbReference type="EMBL" id="BMOY01000007">
    <property type="protein sequence ID" value="GGJ00423.1"/>
    <property type="molecule type" value="Genomic_DNA"/>
</dbReference>
<dbReference type="AlphaFoldDB" id="A0A917NH98"/>
<evidence type="ECO:0000313" key="2">
    <source>
        <dbReference type="Proteomes" id="UP000637695"/>
    </source>
</evidence>
<comment type="caution">
    <text evidence="1">The sequence shown here is derived from an EMBL/GenBank/DDBJ whole genome shotgun (WGS) entry which is preliminary data.</text>
</comment>
<reference evidence="1" key="2">
    <citation type="submission" date="2020-09" db="EMBL/GenBank/DDBJ databases">
        <authorList>
            <person name="Sun Q."/>
            <person name="Ohkuma M."/>
        </authorList>
    </citation>
    <scope>NUCLEOTIDE SEQUENCE</scope>
    <source>
        <strain evidence="1">JCM 18487</strain>
    </source>
</reference>
<dbReference type="Proteomes" id="UP000637695">
    <property type="component" value="Unassembled WGS sequence"/>
</dbReference>
<accession>A0A917NH98</accession>
<evidence type="ECO:0000313" key="1">
    <source>
        <dbReference type="EMBL" id="GGJ00423.1"/>
    </source>
</evidence>
<proteinExistence type="predicted"/>
<sequence>MYAFAVTFVCDGSDDGYERIAYGQKKTIAGSHKHDGACHRIDAGVEWSFSGGKGRATISHYHYDRCF</sequence>